<accession>A0A6J2TLW5</accession>
<feature type="compositionally biased region" description="Basic and acidic residues" evidence="1">
    <location>
        <begin position="167"/>
        <end position="177"/>
    </location>
</feature>
<organism evidence="2 3">
    <name type="scientific">Drosophila lebanonensis</name>
    <name type="common">Fruit fly</name>
    <name type="synonym">Scaptodrosophila lebanonensis</name>
    <dbReference type="NCBI Taxonomy" id="7225"/>
    <lineage>
        <taxon>Eukaryota</taxon>
        <taxon>Metazoa</taxon>
        <taxon>Ecdysozoa</taxon>
        <taxon>Arthropoda</taxon>
        <taxon>Hexapoda</taxon>
        <taxon>Insecta</taxon>
        <taxon>Pterygota</taxon>
        <taxon>Neoptera</taxon>
        <taxon>Endopterygota</taxon>
        <taxon>Diptera</taxon>
        <taxon>Brachycera</taxon>
        <taxon>Muscomorpha</taxon>
        <taxon>Ephydroidea</taxon>
        <taxon>Drosophilidae</taxon>
        <taxon>Scaptodrosophila</taxon>
    </lineage>
</organism>
<proteinExistence type="predicted"/>
<dbReference type="Proteomes" id="UP000504634">
    <property type="component" value="Unplaced"/>
</dbReference>
<keyword evidence="2" id="KW-1185">Reference proteome</keyword>
<feature type="compositionally biased region" description="Low complexity" evidence="1">
    <location>
        <begin position="143"/>
        <end position="166"/>
    </location>
</feature>
<reference evidence="3" key="1">
    <citation type="submission" date="2025-08" db="UniProtKB">
        <authorList>
            <consortium name="RefSeq"/>
        </authorList>
    </citation>
    <scope>IDENTIFICATION</scope>
    <source>
        <strain evidence="3">11010-0011.00</strain>
        <tissue evidence="3">Whole body</tissue>
    </source>
</reference>
<feature type="region of interest" description="Disordered" evidence="1">
    <location>
        <begin position="1"/>
        <end position="46"/>
    </location>
</feature>
<evidence type="ECO:0000313" key="2">
    <source>
        <dbReference type="Proteomes" id="UP000504634"/>
    </source>
</evidence>
<dbReference type="RefSeq" id="XP_030377044.1">
    <property type="nucleotide sequence ID" value="XM_030521184.1"/>
</dbReference>
<dbReference type="GeneID" id="115625948"/>
<feature type="region of interest" description="Disordered" evidence="1">
    <location>
        <begin position="141"/>
        <end position="310"/>
    </location>
</feature>
<evidence type="ECO:0000256" key="1">
    <source>
        <dbReference type="SAM" id="MobiDB-lite"/>
    </source>
</evidence>
<evidence type="ECO:0000313" key="3">
    <source>
        <dbReference type="RefSeq" id="XP_030377044.1"/>
    </source>
</evidence>
<sequence>MPGITLSGESIQTENEECHESQSNVDDKVSKVESNVGETREEKEAEDNDIFPYREGVEMKLQPKPARVAYKNYLLDYQLCFHQFKGREMLQNAAILWNKLNDSQRKLFDDRDYEYGKTINILYDSHRNCYSDNNMNSAFNLRSSKSSSTESNASTGDSNNSNTSSNDENKEGSRTDESDGTDDNDKSDENEEGEKDEENRQDTDDGSDTKACCPHDHNHDGCCPVKKKKPACKRKPACPKPKPKCPKKRKPRCPRPKPRCPKPKPKCPKKRKPRCPKKKKPRCPRKKPRCPKPKPRCKPKRKPACKPCCG</sequence>
<feature type="compositionally biased region" description="Acidic residues" evidence="1">
    <location>
        <begin position="178"/>
        <end position="196"/>
    </location>
</feature>
<gene>
    <name evidence="3" type="primary">LOC115625948</name>
</gene>
<protein>
    <submittedName>
        <fullName evidence="3">FK506-binding protein 4-like</fullName>
    </submittedName>
</protein>
<dbReference type="AlphaFoldDB" id="A0A6J2TLW5"/>
<feature type="compositionally biased region" description="Basic residues" evidence="1">
    <location>
        <begin position="225"/>
        <end position="304"/>
    </location>
</feature>
<name>A0A6J2TLW5_DROLE</name>
<feature type="compositionally biased region" description="Basic and acidic residues" evidence="1">
    <location>
        <begin position="16"/>
        <end position="31"/>
    </location>
</feature>